<organism evidence="2 3">
    <name type="scientific">Dermatophagoides farinae</name>
    <name type="common">American house dust mite</name>
    <dbReference type="NCBI Taxonomy" id="6954"/>
    <lineage>
        <taxon>Eukaryota</taxon>
        <taxon>Metazoa</taxon>
        <taxon>Ecdysozoa</taxon>
        <taxon>Arthropoda</taxon>
        <taxon>Chelicerata</taxon>
        <taxon>Arachnida</taxon>
        <taxon>Acari</taxon>
        <taxon>Acariformes</taxon>
        <taxon>Sarcoptiformes</taxon>
        <taxon>Astigmata</taxon>
        <taxon>Psoroptidia</taxon>
        <taxon>Analgoidea</taxon>
        <taxon>Pyroglyphidae</taxon>
        <taxon>Dermatophagoidinae</taxon>
        <taxon>Dermatophagoides</taxon>
    </lineage>
</organism>
<dbReference type="Proteomes" id="UP000790347">
    <property type="component" value="Unassembled WGS sequence"/>
</dbReference>
<proteinExistence type="predicted"/>
<accession>A0A922L5C0</accession>
<evidence type="ECO:0000256" key="1">
    <source>
        <dbReference type="SAM" id="MobiDB-lite"/>
    </source>
</evidence>
<feature type="compositionally biased region" description="Low complexity" evidence="1">
    <location>
        <begin position="1"/>
        <end position="12"/>
    </location>
</feature>
<feature type="region of interest" description="Disordered" evidence="1">
    <location>
        <begin position="1"/>
        <end position="26"/>
    </location>
</feature>
<reference evidence="2" key="1">
    <citation type="submission" date="2013-05" db="EMBL/GenBank/DDBJ databases">
        <authorList>
            <person name="Yim A.K.Y."/>
            <person name="Chan T.F."/>
            <person name="Ji K.M."/>
            <person name="Liu X.Y."/>
            <person name="Zhou J.W."/>
            <person name="Li R.Q."/>
            <person name="Yang K.Y."/>
            <person name="Li J."/>
            <person name="Li M."/>
            <person name="Law P.T.W."/>
            <person name="Wu Y.L."/>
            <person name="Cai Z.L."/>
            <person name="Qin H."/>
            <person name="Bao Y."/>
            <person name="Leung R.K.K."/>
            <person name="Ng P.K.S."/>
            <person name="Zou J."/>
            <person name="Zhong X.J."/>
            <person name="Ran P.X."/>
            <person name="Zhong N.S."/>
            <person name="Liu Z.G."/>
            <person name="Tsui S.K.W."/>
        </authorList>
    </citation>
    <scope>NUCLEOTIDE SEQUENCE</scope>
    <source>
        <strain evidence="2">Derf</strain>
        <tissue evidence="2">Whole organism</tissue>
    </source>
</reference>
<reference evidence="2" key="2">
    <citation type="journal article" date="2022" name="Res Sq">
        <title>Comparative Genomics Reveals Insights into the Divergent Evolution of Astigmatic Mites and Household Pest Adaptations.</title>
        <authorList>
            <person name="Xiong Q."/>
            <person name="Wan A.T.-Y."/>
            <person name="Liu X.-Y."/>
            <person name="Fung C.S.-H."/>
            <person name="Xiao X."/>
            <person name="Malainual N."/>
            <person name="Hou J."/>
            <person name="Wang L."/>
            <person name="Wang M."/>
            <person name="Yang K."/>
            <person name="Cui Y."/>
            <person name="Leung E."/>
            <person name="Nong W."/>
            <person name="Shin S.-K."/>
            <person name="Au S."/>
            <person name="Jeong K.Y."/>
            <person name="Chew F.T."/>
            <person name="Hui J."/>
            <person name="Leung T.F."/>
            <person name="Tungtrongchitr A."/>
            <person name="Zhong N."/>
            <person name="Liu Z."/>
            <person name="Tsui S."/>
        </authorList>
    </citation>
    <scope>NUCLEOTIDE SEQUENCE</scope>
    <source>
        <strain evidence="2">Derf</strain>
        <tissue evidence="2">Whole organism</tissue>
    </source>
</reference>
<evidence type="ECO:0000313" key="2">
    <source>
        <dbReference type="EMBL" id="KAH9515969.1"/>
    </source>
</evidence>
<protein>
    <submittedName>
        <fullName evidence="2">Uncharacterized protein</fullName>
    </submittedName>
</protein>
<sequence>MTTVKNNNNNGNGDDDDVKRNRSIYSSNEKIYNETTFITDNNRHGQKSMTRSIRYDHDHDYNGWNKNQKGWRKYRREMRSTLPYRFIKRYSIQF</sequence>
<comment type="caution">
    <text evidence="2">The sequence shown here is derived from an EMBL/GenBank/DDBJ whole genome shotgun (WGS) entry which is preliminary data.</text>
</comment>
<name>A0A922L5C0_DERFA</name>
<gene>
    <name evidence="2" type="ORF">DERF_006737</name>
</gene>
<dbReference type="EMBL" id="ASGP02000003">
    <property type="protein sequence ID" value="KAH9515969.1"/>
    <property type="molecule type" value="Genomic_DNA"/>
</dbReference>
<evidence type="ECO:0000313" key="3">
    <source>
        <dbReference type="Proteomes" id="UP000790347"/>
    </source>
</evidence>
<keyword evidence="3" id="KW-1185">Reference proteome</keyword>
<dbReference type="AlphaFoldDB" id="A0A922L5C0"/>